<dbReference type="EMBL" id="FRCX01000002">
    <property type="protein sequence ID" value="SHM78262.1"/>
    <property type="molecule type" value="Genomic_DNA"/>
</dbReference>
<keyword evidence="9 10" id="KW-0472">Membrane</keyword>
<dbReference type="Pfam" id="PF21687">
    <property type="entry name" value="T2SSK_1st"/>
    <property type="match status" value="1"/>
</dbReference>
<organism evidence="14 15">
    <name type="scientific">Duganella sacchari</name>
    <dbReference type="NCBI Taxonomy" id="551987"/>
    <lineage>
        <taxon>Bacteria</taxon>
        <taxon>Pseudomonadati</taxon>
        <taxon>Pseudomonadota</taxon>
        <taxon>Betaproteobacteria</taxon>
        <taxon>Burkholderiales</taxon>
        <taxon>Oxalobacteraceae</taxon>
        <taxon>Telluria group</taxon>
        <taxon>Duganella</taxon>
    </lineage>
</organism>
<keyword evidence="4 10" id="KW-1003">Cell membrane</keyword>
<feature type="transmembrane region" description="Helical" evidence="11">
    <location>
        <begin position="12"/>
        <end position="33"/>
    </location>
</feature>
<dbReference type="Gene3D" id="3.30.1300.30">
    <property type="entry name" value="GSPII I/J protein-like"/>
    <property type="match status" value="1"/>
</dbReference>
<sequence>MQHGGSRRQRGIAMVTALLITTLAVSAVASLFWHQQVQVRMMENQRLHVQTQWVQRAGLDWSRQILRDDGQRSPELTTLDGVWNTQPAEIRLDRYFDRDPGDAVAASITSRLVDAQSRYNLANLANGSTLNLPEVRLYERLLASLQLDPALALRTAQVIAASQPGEGSTRRQVALKRIDELSSVPGYTPPVLAALAAFIILLPAPAELNLETAAPELLAAATRLSLAQARQLAERRRQAYFRSMAEFRAALPDGSVLDGVQAGLRSDYFLVEGNIRLAHAELNTVSLLYRPRGSAAAIELVWSREE</sequence>
<keyword evidence="8 11" id="KW-1133">Transmembrane helix</keyword>
<dbReference type="AlphaFoldDB" id="A0A1M7LKY1"/>
<dbReference type="SUPFAM" id="SSF54523">
    <property type="entry name" value="Pili subunits"/>
    <property type="match status" value="1"/>
</dbReference>
<feature type="domain" description="T2SS protein K first SAM-like" evidence="13">
    <location>
        <begin position="117"/>
        <end position="204"/>
    </location>
</feature>
<dbReference type="InterPro" id="IPR049179">
    <property type="entry name" value="T2SSK_SAM-like_2nd"/>
</dbReference>
<evidence type="ECO:0000259" key="12">
    <source>
        <dbReference type="Pfam" id="PF03934"/>
    </source>
</evidence>
<reference evidence="15" key="1">
    <citation type="submission" date="2016-11" db="EMBL/GenBank/DDBJ databases">
        <authorList>
            <person name="Varghese N."/>
            <person name="Submissions S."/>
        </authorList>
    </citation>
    <scope>NUCLEOTIDE SEQUENCE [LARGE SCALE GENOMIC DNA]</scope>
    <source>
        <strain evidence="15">Sac-22</strain>
    </source>
</reference>
<evidence type="ECO:0000256" key="6">
    <source>
        <dbReference type="ARBA" id="ARBA00022692"/>
    </source>
</evidence>
<dbReference type="InterPro" id="IPR049031">
    <property type="entry name" value="T2SSK_SAM-like_1st"/>
</dbReference>
<evidence type="ECO:0000256" key="9">
    <source>
        <dbReference type="ARBA" id="ARBA00023136"/>
    </source>
</evidence>
<dbReference type="NCBIfam" id="NF037980">
    <property type="entry name" value="T2SS_GspK"/>
    <property type="match status" value="1"/>
</dbReference>
<evidence type="ECO:0000256" key="2">
    <source>
        <dbReference type="ARBA" id="ARBA00007246"/>
    </source>
</evidence>
<evidence type="ECO:0000256" key="5">
    <source>
        <dbReference type="ARBA" id="ARBA00022519"/>
    </source>
</evidence>
<evidence type="ECO:0000256" key="3">
    <source>
        <dbReference type="ARBA" id="ARBA00022448"/>
    </source>
</evidence>
<keyword evidence="6 11" id="KW-0812">Transmembrane</keyword>
<keyword evidence="3 10" id="KW-0813">Transport</keyword>
<dbReference type="STRING" id="551987.SAMN05192549_102489"/>
<dbReference type="Proteomes" id="UP000184339">
    <property type="component" value="Unassembled WGS sequence"/>
</dbReference>
<evidence type="ECO:0000313" key="14">
    <source>
        <dbReference type="EMBL" id="SHM78262.1"/>
    </source>
</evidence>
<dbReference type="RefSeq" id="WP_072782478.1">
    <property type="nucleotide sequence ID" value="NZ_FRCX01000002.1"/>
</dbReference>
<protein>
    <recommendedName>
        <fullName evidence="10">Type II secretion system protein K</fullName>
    </recommendedName>
</protein>
<evidence type="ECO:0000256" key="8">
    <source>
        <dbReference type="ARBA" id="ARBA00022989"/>
    </source>
</evidence>
<dbReference type="PANTHER" id="PTHR38831:SF1">
    <property type="entry name" value="TYPE II SECRETION SYSTEM PROTEIN K-RELATED"/>
    <property type="match status" value="1"/>
</dbReference>
<keyword evidence="5 10" id="KW-0997">Cell inner membrane</keyword>
<dbReference type="PIRSF" id="PIRSF002786">
    <property type="entry name" value="XcpX"/>
    <property type="match status" value="1"/>
</dbReference>
<dbReference type="InterPro" id="IPR005628">
    <property type="entry name" value="GspK"/>
</dbReference>
<comment type="similarity">
    <text evidence="2 10">Belongs to the GSP K family.</text>
</comment>
<evidence type="ECO:0000313" key="15">
    <source>
        <dbReference type="Proteomes" id="UP000184339"/>
    </source>
</evidence>
<dbReference type="InterPro" id="IPR045584">
    <property type="entry name" value="Pilin-like"/>
</dbReference>
<proteinExistence type="inferred from homology"/>
<feature type="domain" description="T2SS protein K second SAM-like" evidence="12">
    <location>
        <begin position="208"/>
        <end position="256"/>
    </location>
</feature>
<dbReference type="PANTHER" id="PTHR38831">
    <property type="entry name" value="TYPE II SECRETION SYSTEM PROTEIN K"/>
    <property type="match status" value="1"/>
</dbReference>
<dbReference type="GO" id="GO:0009306">
    <property type="term" value="P:protein secretion"/>
    <property type="evidence" value="ECO:0007669"/>
    <property type="project" value="InterPro"/>
</dbReference>
<keyword evidence="15" id="KW-1185">Reference proteome</keyword>
<keyword evidence="7" id="KW-0653">Protein transport</keyword>
<accession>A0A1M7LKY1</accession>
<dbReference type="SUPFAM" id="SSF158544">
    <property type="entry name" value="GspK insert domain-like"/>
    <property type="match status" value="1"/>
</dbReference>
<dbReference type="InterPro" id="IPR038072">
    <property type="entry name" value="GspK_central_sf"/>
</dbReference>
<dbReference type="Pfam" id="PF03934">
    <property type="entry name" value="T2SSK"/>
    <property type="match status" value="1"/>
</dbReference>
<evidence type="ECO:0000256" key="7">
    <source>
        <dbReference type="ARBA" id="ARBA00022927"/>
    </source>
</evidence>
<gene>
    <name evidence="14" type="ORF">SAMN05192549_102489</name>
</gene>
<name>A0A1M7LKY1_9BURK</name>
<evidence type="ECO:0000256" key="1">
    <source>
        <dbReference type="ARBA" id="ARBA00004533"/>
    </source>
</evidence>
<evidence type="ECO:0000256" key="11">
    <source>
        <dbReference type="SAM" id="Phobius"/>
    </source>
</evidence>
<dbReference type="GO" id="GO:0005886">
    <property type="term" value="C:plasma membrane"/>
    <property type="evidence" value="ECO:0007669"/>
    <property type="project" value="UniProtKB-SubCell"/>
</dbReference>
<evidence type="ECO:0000259" key="13">
    <source>
        <dbReference type="Pfam" id="PF21687"/>
    </source>
</evidence>
<evidence type="ECO:0000256" key="4">
    <source>
        <dbReference type="ARBA" id="ARBA00022475"/>
    </source>
</evidence>
<comment type="subcellular location">
    <subcellularLocation>
        <location evidence="1 10">Cell inner membrane</location>
    </subcellularLocation>
</comment>
<evidence type="ECO:0000256" key="10">
    <source>
        <dbReference type="PIRNR" id="PIRNR002786"/>
    </source>
</evidence>